<dbReference type="Proteomes" id="UP000199021">
    <property type="component" value="Unassembled WGS sequence"/>
</dbReference>
<organism evidence="5 6">
    <name type="scientific">Neolewinella agarilytica</name>
    <dbReference type="NCBI Taxonomy" id="478744"/>
    <lineage>
        <taxon>Bacteria</taxon>
        <taxon>Pseudomonadati</taxon>
        <taxon>Bacteroidota</taxon>
        <taxon>Saprospiria</taxon>
        <taxon>Saprospirales</taxon>
        <taxon>Lewinellaceae</taxon>
        <taxon>Neolewinella</taxon>
    </lineage>
</organism>
<keyword evidence="4" id="KW-0812">Transmembrane</keyword>
<dbReference type="InterPro" id="IPR029044">
    <property type="entry name" value="Nucleotide-diphossugar_trans"/>
</dbReference>
<accession>A0A1H8ZB70</accession>
<comment type="similarity">
    <text evidence="1">Belongs to the glycosyltransferase 2 family.</text>
</comment>
<keyword evidence="2" id="KW-0328">Glycosyltransferase</keyword>
<name>A0A1H8ZB70_9BACT</name>
<keyword evidence="3 5" id="KW-0808">Transferase</keyword>
<dbReference type="Gene3D" id="3.90.550.10">
    <property type="entry name" value="Spore Coat Polysaccharide Biosynthesis Protein SpsA, Chain A"/>
    <property type="match status" value="1"/>
</dbReference>
<evidence type="ECO:0000313" key="5">
    <source>
        <dbReference type="EMBL" id="SEP61477.1"/>
    </source>
</evidence>
<dbReference type="OrthoDB" id="9766971at2"/>
<evidence type="ECO:0000256" key="4">
    <source>
        <dbReference type="SAM" id="Phobius"/>
    </source>
</evidence>
<dbReference type="PANTHER" id="PTHR43630">
    <property type="entry name" value="POLY-BETA-1,6-N-ACETYL-D-GLUCOSAMINE SYNTHASE"/>
    <property type="match status" value="1"/>
</dbReference>
<keyword evidence="6" id="KW-1185">Reference proteome</keyword>
<keyword evidence="4" id="KW-1133">Transmembrane helix</keyword>
<gene>
    <name evidence="5" type="ORF">SAMN05444359_101246</name>
</gene>
<evidence type="ECO:0000256" key="1">
    <source>
        <dbReference type="ARBA" id="ARBA00006739"/>
    </source>
</evidence>
<keyword evidence="4" id="KW-0472">Membrane</keyword>
<sequence length="422" mass="47666">MTIVLLTVLFVCLISVLHTYLFYPTWVVWRARQGKWAQTQVQEEVKEAMHWPSVHVLMAVHNEESVLESKLQSLAAQDYAGELLFLIGSDNSSDRTNDILKAWAARDKRFRPTLFSTRQGKPGIINQLALQIKNREHEVLRSKSKIESTKYCEANRESNILLLTDASVLLRPNVITELVRPMLGNERIGIVDSTMVQTGGKAEGIGLSEVQYINREVNIKRAEGQLWGAMIGPFGGCWAIRAEAFRPVPDNFLVDDFFLCMAAYEAGWLGISSSTAVVTEAVGQTIKDEFRRKVRISSGNWQNLFRFRKLWWPPTKNALSFAFFSHKVLRWWTPFFLLTGALCLGLLVLPLGNHWAFTAFAVGSLLLAVSLLLDLILAPMGINLKGLRSLRYFLAMNAALLVGFYRFLTGITTNVWQPSNRN</sequence>
<dbReference type="Pfam" id="PF13641">
    <property type="entry name" value="Glyco_tranf_2_3"/>
    <property type="match status" value="1"/>
</dbReference>
<evidence type="ECO:0000256" key="3">
    <source>
        <dbReference type="ARBA" id="ARBA00022679"/>
    </source>
</evidence>
<dbReference type="STRING" id="478744.SAMN05444359_101246"/>
<dbReference type="PANTHER" id="PTHR43630:SF1">
    <property type="entry name" value="POLY-BETA-1,6-N-ACETYL-D-GLUCOSAMINE SYNTHASE"/>
    <property type="match status" value="1"/>
</dbReference>
<feature type="transmembrane region" description="Helical" evidence="4">
    <location>
        <begin position="355"/>
        <end position="378"/>
    </location>
</feature>
<protein>
    <submittedName>
        <fullName evidence="5">Glycosyltransferase, catalytic subunit of cellulose synthase and poly-beta-1,6-N-acetylglucosamine synthase</fullName>
    </submittedName>
</protein>
<dbReference type="EMBL" id="FOFB01000001">
    <property type="protein sequence ID" value="SEP61477.1"/>
    <property type="molecule type" value="Genomic_DNA"/>
</dbReference>
<evidence type="ECO:0000256" key="2">
    <source>
        <dbReference type="ARBA" id="ARBA00022676"/>
    </source>
</evidence>
<feature type="transmembrane region" description="Helical" evidence="4">
    <location>
        <begin position="390"/>
        <end position="408"/>
    </location>
</feature>
<dbReference type="SUPFAM" id="SSF53448">
    <property type="entry name" value="Nucleotide-diphospho-sugar transferases"/>
    <property type="match status" value="1"/>
</dbReference>
<dbReference type="InParanoid" id="A0A1H8ZB70"/>
<feature type="transmembrane region" description="Helical" evidence="4">
    <location>
        <begin position="6"/>
        <end position="29"/>
    </location>
</feature>
<evidence type="ECO:0000313" key="6">
    <source>
        <dbReference type="Proteomes" id="UP000199021"/>
    </source>
</evidence>
<dbReference type="RefSeq" id="WP_090164974.1">
    <property type="nucleotide sequence ID" value="NZ_FOFB01000001.1"/>
</dbReference>
<dbReference type="GO" id="GO:0016757">
    <property type="term" value="F:glycosyltransferase activity"/>
    <property type="evidence" value="ECO:0007669"/>
    <property type="project" value="UniProtKB-KW"/>
</dbReference>
<feature type="transmembrane region" description="Helical" evidence="4">
    <location>
        <begin position="331"/>
        <end position="349"/>
    </location>
</feature>
<proteinExistence type="inferred from homology"/>
<reference evidence="6" key="1">
    <citation type="submission" date="2016-10" db="EMBL/GenBank/DDBJ databases">
        <authorList>
            <person name="Varghese N."/>
            <person name="Submissions S."/>
        </authorList>
    </citation>
    <scope>NUCLEOTIDE SEQUENCE [LARGE SCALE GENOMIC DNA]</scope>
    <source>
        <strain evidence="6">DSM 24740</strain>
    </source>
</reference>
<dbReference type="AlphaFoldDB" id="A0A1H8ZB70"/>